<reference evidence="1" key="1">
    <citation type="submission" date="2020-10" db="EMBL/GenBank/DDBJ databases">
        <authorList>
            <person name="Gilroy R."/>
        </authorList>
    </citation>
    <scope>NUCLEOTIDE SEQUENCE</scope>
    <source>
        <strain evidence="1">ChiBcec7-5410</strain>
    </source>
</reference>
<evidence type="ECO:0000313" key="1">
    <source>
        <dbReference type="EMBL" id="HIT95303.1"/>
    </source>
</evidence>
<dbReference type="EMBL" id="DVLW01000246">
    <property type="protein sequence ID" value="HIT95303.1"/>
    <property type="molecule type" value="Genomic_DNA"/>
</dbReference>
<reference evidence="1" key="2">
    <citation type="journal article" date="2021" name="PeerJ">
        <title>Extensive microbial diversity within the chicken gut microbiome revealed by metagenomics and culture.</title>
        <authorList>
            <person name="Gilroy R."/>
            <person name="Ravi A."/>
            <person name="Getino M."/>
            <person name="Pursley I."/>
            <person name="Horton D.L."/>
            <person name="Alikhan N.F."/>
            <person name="Baker D."/>
            <person name="Gharbi K."/>
            <person name="Hall N."/>
            <person name="Watson M."/>
            <person name="Adriaenssens E.M."/>
            <person name="Foster-Nyarko E."/>
            <person name="Jarju S."/>
            <person name="Secka A."/>
            <person name="Antonio M."/>
            <person name="Oren A."/>
            <person name="Chaudhuri R.R."/>
            <person name="La Ragione R."/>
            <person name="Hildebrand F."/>
            <person name="Pallen M.J."/>
        </authorList>
    </citation>
    <scope>NUCLEOTIDE SEQUENCE</scope>
    <source>
        <strain evidence="1">ChiBcec7-5410</strain>
    </source>
</reference>
<sequence length="274" mass="30771">MKKKAIQLLRWLLLLLGCICLITAGVRAVQQWQLHFVIQKQLGEEFVPAASSYNADGAYAGLPLEATNFAGFAPLFSSAQTLMFQEGIVREYTLPCDVIYYSWDGSDRIPALVLDAGTEILFFPTETEGAPSIPAGYGIRSFPGLETGWRYAVPFLTAQQPLMEDQAVLSQQDWDYYHVRLSDLEAVCSGYWNEQEWDYSLQSRRRMGISVRELCSLQLLSTDTILYQSGIYQSPDLSVPLWDNTDTLLVSAGVAMIVLFAVHPKRTSSNRKVY</sequence>
<evidence type="ECO:0000313" key="2">
    <source>
        <dbReference type="Proteomes" id="UP000824160"/>
    </source>
</evidence>
<organism evidence="1 2">
    <name type="scientific">Candidatus Faecivivens stercoripullorum</name>
    <dbReference type="NCBI Taxonomy" id="2840805"/>
    <lineage>
        <taxon>Bacteria</taxon>
        <taxon>Bacillati</taxon>
        <taxon>Bacillota</taxon>
        <taxon>Clostridia</taxon>
        <taxon>Eubacteriales</taxon>
        <taxon>Oscillospiraceae</taxon>
        <taxon>Oscillospiraceae incertae sedis</taxon>
        <taxon>Candidatus Faecivivens</taxon>
    </lineage>
</organism>
<comment type="caution">
    <text evidence="1">The sequence shown here is derived from an EMBL/GenBank/DDBJ whole genome shotgun (WGS) entry which is preliminary data.</text>
</comment>
<accession>A0A9D1H7Y0</accession>
<dbReference type="AlphaFoldDB" id="A0A9D1H7Y0"/>
<name>A0A9D1H7Y0_9FIRM</name>
<gene>
    <name evidence="1" type="ORF">IAC43_08970</name>
</gene>
<protein>
    <submittedName>
        <fullName evidence="1">Uncharacterized protein</fullName>
    </submittedName>
</protein>
<dbReference type="Proteomes" id="UP000824160">
    <property type="component" value="Unassembled WGS sequence"/>
</dbReference>
<proteinExistence type="predicted"/>